<feature type="transmembrane region" description="Helical" evidence="8">
    <location>
        <begin position="840"/>
        <end position="863"/>
    </location>
</feature>
<comment type="caution">
    <text evidence="11">The sequence shown here is derived from an EMBL/GenBank/DDBJ whole genome shotgun (WGS) entry which is preliminary data.</text>
</comment>
<feature type="transmembrane region" description="Helical" evidence="8">
    <location>
        <begin position="135"/>
        <end position="154"/>
    </location>
</feature>
<feature type="domain" description="PAS" evidence="9">
    <location>
        <begin position="1238"/>
        <end position="1283"/>
    </location>
</feature>
<keyword evidence="3" id="KW-0547">Nucleotide-binding</keyword>
<proteinExistence type="predicted"/>
<evidence type="ECO:0000256" key="2">
    <source>
        <dbReference type="ARBA" id="ARBA00022692"/>
    </source>
</evidence>
<evidence type="ECO:0000256" key="7">
    <source>
        <dbReference type="SAM" id="MobiDB-lite"/>
    </source>
</evidence>
<feature type="transmembrane region" description="Helical" evidence="8">
    <location>
        <begin position="943"/>
        <end position="962"/>
    </location>
</feature>
<feature type="transmembrane region" description="Helical" evidence="8">
    <location>
        <begin position="307"/>
        <end position="328"/>
    </location>
</feature>
<keyword evidence="2 8" id="KW-0812">Transmembrane</keyword>
<feature type="transmembrane region" description="Helical" evidence="8">
    <location>
        <begin position="81"/>
        <end position="99"/>
    </location>
</feature>
<dbReference type="InterPro" id="IPR035965">
    <property type="entry name" value="PAS-like_dom_sf"/>
</dbReference>
<protein>
    <recommendedName>
        <fullName evidence="13">Adenylate and Guanylate cyclase catalytic domain containing protein</fullName>
    </recommendedName>
</protein>
<dbReference type="Gene3D" id="3.30.450.20">
    <property type="entry name" value="PAS domain"/>
    <property type="match status" value="1"/>
</dbReference>
<organism evidence="11 12">
    <name type="scientific">Tritrichomonas musculus</name>
    <dbReference type="NCBI Taxonomy" id="1915356"/>
    <lineage>
        <taxon>Eukaryota</taxon>
        <taxon>Metamonada</taxon>
        <taxon>Parabasalia</taxon>
        <taxon>Tritrichomonadida</taxon>
        <taxon>Tritrichomonadidae</taxon>
        <taxon>Tritrichomonas</taxon>
    </lineage>
</organism>
<dbReference type="InterPro" id="IPR029787">
    <property type="entry name" value="Nucleotide_cyclase"/>
</dbReference>
<dbReference type="PANTHER" id="PTHR11920">
    <property type="entry name" value="GUANYLYL CYCLASE"/>
    <property type="match status" value="1"/>
</dbReference>
<feature type="transmembrane region" description="Helical" evidence="8">
    <location>
        <begin position="218"/>
        <end position="240"/>
    </location>
</feature>
<accession>A0ABR2HC41</accession>
<dbReference type="InterPro" id="IPR001054">
    <property type="entry name" value="A/G_cyclase"/>
</dbReference>
<feature type="transmembrane region" description="Helical" evidence="8">
    <location>
        <begin position="174"/>
        <end position="198"/>
    </location>
</feature>
<feature type="transmembrane region" description="Helical" evidence="8">
    <location>
        <begin position="982"/>
        <end position="1002"/>
    </location>
</feature>
<feature type="transmembrane region" description="Helical" evidence="8">
    <location>
        <begin position="280"/>
        <end position="301"/>
    </location>
</feature>
<reference evidence="11 12" key="1">
    <citation type="submission" date="2024-04" db="EMBL/GenBank/DDBJ databases">
        <title>Tritrichomonas musculus Genome.</title>
        <authorList>
            <person name="Alves-Ferreira E."/>
            <person name="Grigg M."/>
            <person name="Lorenzi H."/>
            <person name="Galac M."/>
        </authorList>
    </citation>
    <scope>NUCLEOTIDE SEQUENCE [LARGE SCALE GENOMIC DNA]</scope>
    <source>
        <strain evidence="11 12">EAF2021</strain>
    </source>
</reference>
<gene>
    <name evidence="11" type="ORF">M9Y10_024724</name>
</gene>
<evidence type="ECO:0008006" key="13">
    <source>
        <dbReference type="Google" id="ProtNLM"/>
    </source>
</evidence>
<dbReference type="PANTHER" id="PTHR11920:SF335">
    <property type="entry name" value="GUANYLATE CYCLASE"/>
    <property type="match status" value="1"/>
</dbReference>
<evidence type="ECO:0000259" key="10">
    <source>
        <dbReference type="PROSITE" id="PS50125"/>
    </source>
</evidence>
<dbReference type="Gene3D" id="3.30.70.1230">
    <property type="entry name" value="Nucleotide cyclase"/>
    <property type="match status" value="1"/>
</dbReference>
<feature type="compositionally biased region" description="Polar residues" evidence="7">
    <location>
        <begin position="578"/>
        <end position="592"/>
    </location>
</feature>
<evidence type="ECO:0000313" key="12">
    <source>
        <dbReference type="Proteomes" id="UP001470230"/>
    </source>
</evidence>
<sequence length="1571" mass="177748">MSASSSVRQANFNKNKYGNLLKQPWIKKLRDYYFDLFTYMDTVVPNLFPMHEVISVWRMLQFIIPCLCAANNLIWESDKPIGLTVSIISVFGHIIPVDYRKDSSVIVEFIYCAINILFFVAVISSALYYKKTAKLPTHIPTIISVYINTLGYLIHPINLNLVGEAFGRLINGEALHLSLFIEILSIVLSLFCFCMWFWFFDQISVVSFLFRPNSLISVLGSTQTFIFITTNLVTFILAIASQISKYPSAVLTFASAIIYLVGLTSVYTPGSFISSTHKRLVFSCSISSCIFTFLMGVYIIIERKATFAELFVYVLALIIVYIISFFVLKRSLRKQMKFLDDVHNNTISIENIKRPDLVVKYGITGIQFDHPICLNWRIFRLGTDKWPMNVKIWVTFAKFVAIYPSENQLLSHIIYTMEANKLKGNLARQTIQQARNVYMQRESSLSAGLKSKMNRCTKNVQVTKRKIRHVWDLAIQGSINEMEASINTAYNSVIKTRSYYNHLISQYPNNRFVARSYLHFIIDIECDPQKTVEWSEKVNHLHRGIQVNLDRTNLLGIHSFPCLPPSMSDNLNHPAATDNESYTGDTENVTDEGTQSVHNEANEKISVIRDHIEKIRIPATTCIKIWNIFLYLVLLFLPSVIFMVILPKYLSGLEDVLFYEYHLSYLRALAVVIPVFSNHYLCEQIGFYPEPLYNMLPESFGRKNKTDEMLRHLLKAVSIQVEELNSYRSFKKDDKLVHPVHTIVFGGTIPLKNYINQSVTTNSTSTLQGAMSEVIMSAAKLAEIVKAKDCKANPDECWKLMNTRDFLNPYMNYGLLVDSITNALINMNEYLVQNYRSVENMCMFICLFISVVYALIIIGILIYQLESLQKCKKSVYKCLTSLPKNVVSAVSESLKMMKKQDSNENESDKVEIDTELNKQDENILKIFSSVGDASSMKSHDKTVLIVCTVFLLICALICTFVLGLSFPEIAKKLNNNSPHMGFILGSTGFGFSAVAVIDNLILISNGHGITGSVKYVSDDPSSDQRSSEIRDIMVEYARTAITTFTTYIHNARYGRSNGKVGPYPLFENAVNEANENLEGCEDYNSLEGPPKYYSCLPVDVQLNIYKAIVQTIITPIGDNYENDYQPTSEMVQQLWNIMTIGLCNKFMYPMFGGIVPEVQRILNDIIPPAQAIVIIVLILAFIDLIIIIAQFLNSETKMRFALSFLLQCPPTTVMQSTKTMEILCGNFSSGLNDSSGHNSQFFDSIVQSIPDSVIVCNMNYKVLNANKSTERIYGVKTKDIIDKDACEFFTNEKYFVGSEIKELFEKGEGNIETEFKKPDDSNKCFLNITVSQMGEQYVIETRDVTQTVLYNTLIAEERVKSDRLLSSILPPNLVKRVQDGEKNISFGVQSATILFLDIVEFTPWCASNTAAMVMSTLNTLFRKYDENLATHPTLTKIKCIGDCYMCSGGIFVEINQPAIHAKETVEFGLEAISSIEENNKEMNLSLRIRVGINTGGPIVAGVLGTEKPTFEILGPAINMAQQMEHHGVPMKVHISRTTYELIYGGNFVIKERGQVEIKKGSVLTYLVESKK</sequence>
<evidence type="ECO:0000256" key="4">
    <source>
        <dbReference type="ARBA" id="ARBA00022989"/>
    </source>
</evidence>
<dbReference type="NCBIfam" id="TIGR00229">
    <property type="entry name" value="sensory_box"/>
    <property type="match status" value="1"/>
</dbReference>
<feature type="transmembrane region" description="Helical" evidence="8">
    <location>
        <begin position="1171"/>
        <end position="1192"/>
    </location>
</feature>
<keyword evidence="4 8" id="KW-1133">Transmembrane helix</keyword>
<evidence type="ECO:0000256" key="8">
    <source>
        <dbReference type="SAM" id="Phobius"/>
    </source>
</evidence>
<dbReference type="SUPFAM" id="SSF55073">
    <property type="entry name" value="Nucleotide cyclase"/>
    <property type="match status" value="1"/>
</dbReference>
<dbReference type="PROSITE" id="PS50112">
    <property type="entry name" value="PAS"/>
    <property type="match status" value="1"/>
</dbReference>
<name>A0ABR2HC41_9EUKA</name>
<evidence type="ECO:0000256" key="3">
    <source>
        <dbReference type="ARBA" id="ARBA00022741"/>
    </source>
</evidence>
<dbReference type="PROSITE" id="PS50125">
    <property type="entry name" value="GUANYLATE_CYCLASE_2"/>
    <property type="match status" value="1"/>
</dbReference>
<feature type="transmembrane region" description="Helical" evidence="8">
    <location>
        <begin position="625"/>
        <end position="645"/>
    </location>
</feature>
<evidence type="ECO:0000259" key="9">
    <source>
        <dbReference type="PROSITE" id="PS50112"/>
    </source>
</evidence>
<evidence type="ECO:0000256" key="6">
    <source>
        <dbReference type="ARBA" id="ARBA00023239"/>
    </source>
</evidence>
<feature type="transmembrane region" description="Helical" evidence="8">
    <location>
        <begin position="56"/>
        <end position="74"/>
    </location>
</feature>
<dbReference type="InterPro" id="IPR000014">
    <property type="entry name" value="PAS"/>
</dbReference>
<dbReference type="InterPro" id="IPR050401">
    <property type="entry name" value="Cyclic_nucleotide_synthase"/>
</dbReference>
<feature type="transmembrane region" description="Helical" evidence="8">
    <location>
        <begin position="105"/>
        <end position="128"/>
    </location>
</feature>
<dbReference type="CDD" id="cd07302">
    <property type="entry name" value="CHD"/>
    <property type="match status" value="1"/>
</dbReference>
<keyword evidence="5 8" id="KW-0472">Membrane</keyword>
<comment type="subcellular location">
    <subcellularLocation>
        <location evidence="1">Membrane</location>
    </subcellularLocation>
</comment>
<dbReference type="EMBL" id="JAPFFF010000034">
    <property type="protein sequence ID" value="KAK8843661.1"/>
    <property type="molecule type" value="Genomic_DNA"/>
</dbReference>
<keyword evidence="12" id="KW-1185">Reference proteome</keyword>
<evidence type="ECO:0000256" key="5">
    <source>
        <dbReference type="ARBA" id="ARBA00023136"/>
    </source>
</evidence>
<keyword evidence="6" id="KW-0456">Lyase</keyword>
<feature type="transmembrane region" description="Helical" evidence="8">
    <location>
        <begin position="246"/>
        <end position="268"/>
    </location>
</feature>
<evidence type="ECO:0000256" key="1">
    <source>
        <dbReference type="ARBA" id="ARBA00004370"/>
    </source>
</evidence>
<dbReference type="SUPFAM" id="SSF55785">
    <property type="entry name" value="PYP-like sensor domain (PAS domain)"/>
    <property type="match status" value="1"/>
</dbReference>
<dbReference type="SMART" id="SM00091">
    <property type="entry name" value="PAS"/>
    <property type="match status" value="1"/>
</dbReference>
<dbReference type="SMART" id="SM00044">
    <property type="entry name" value="CYCc"/>
    <property type="match status" value="1"/>
</dbReference>
<feature type="domain" description="Guanylate cyclase" evidence="10">
    <location>
        <begin position="1392"/>
        <end position="1524"/>
    </location>
</feature>
<evidence type="ECO:0000313" key="11">
    <source>
        <dbReference type="EMBL" id="KAK8843661.1"/>
    </source>
</evidence>
<dbReference type="Proteomes" id="UP001470230">
    <property type="component" value="Unassembled WGS sequence"/>
</dbReference>
<dbReference type="Pfam" id="PF00211">
    <property type="entry name" value="Guanylate_cyc"/>
    <property type="match status" value="1"/>
</dbReference>
<feature type="region of interest" description="Disordered" evidence="7">
    <location>
        <begin position="573"/>
        <end position="592"/>
    </location>
</feature>